<name>A0A5D3C9X4_CUCMM</name>
<sequence>MCASFGSTRLICASFGSTRLICAFYGTTRLLCRVRAQRGADRREAGRTREGHMDASGFLIASAMRGVVDHPSSVKDAYDRWTKTTDKARLYILASMSDILSNKHEIMVTARQIMDSFKEMFGQPSIQINKEFIKYVYNKKKGGKGKGLTAVVEGKGKAKVDIKGKCFHSNVEGHWKRNCPKYLVKKKEKEGATNHVCSSLHETNSFKQLEEGEMTLKVGTGGVISARAMGDMRYPCQNTTVKRQLRYPPSNDDFSPLFYDTLLLTTTIQPMKTLSSLSIVVVSVHPSLCSSSLSSHDFPRISYFSASISQTCNLLASSNLSPSSTWVLLRVLCLPARLSTAIRHLKLMIRGLRTSSLLALNNWYFDVLA</sequence>
<accession>A0A5D3C9X4</accession>
<comment type="caution">
    <text evidence="1">The sequence shown here is derived from an EMBL/GenBank/DDBJ whole genome shotgun (WGS) entry which is preliminary data.</text>
</comment>
<evidence type="ECO:0000313" key="2">
    <source>
        <dbReference type="Proteomes" id="UP000321947"/>
    </source>
</evidence>
<organism evidence="1 2">
    <name type="scientific">Cucumis melo var. makuwa</name>
    <name type="common">Oriental melon</name>
    <dbReference type="NCBI Taxonomy" id="1194695"/>
    <lineage>
        <taxon>Eukaryota</taxon>
        <taxon>Viridiplantae</taxon>
        <taxon>Streptophyta</taxon>
        <taxon>Embryophyta</taxon>
        <taxon>Tracheophyta</taxon>
        <taxon>Spermatophyta</taxon>
        <taxon>Magnoliopsida</taxon>
        <taxon>eudicotyledons</taxon>
        <taxon>Gunneridae</taxon>
        <taxon>Pentapetalae</taxon>
        <taxon>rosids</taxon>
        <taxon>fabids</taxon>
        <taxon>Cucurbitales</taxon>
        <taxon>Cucurbitaceae</taxon>
        <taxon>Benincaseae</taxon>
        <taxon>Cucumis</taxon>
    </lineage>
</organism>
<reference evidence="1 2" key="1">
    <citation type="submission" date="2019-08" db="EMBL/GenBank/DDBJ databases">
        <title>Draft genome sequences of two oriental melons (Cucumis melo L. var makuwa).</title>
        <authorList>
            <person name="Kwon S.-Y."/>
        </authorList>
    </citation>
    <scope>NUCLEOTIDE SEQUENCE [LARGE SCALE GENOMIC DNA]</scope>
    <source>
        <strain evidence="2">cv. Chang Bougi</strain>
        <tissue evidence="1">Leaf</tissue>
    </source>
</reference>
<protein>
    <submittedName>
        <fullName evidence="1">Gag/pol protein</fullName>
    </submittedName>
</protein>
<gene>
    <name evidence="1" type="ORF">E5676_scaffold1300G00140</name>
</gene>
<dbReference type="AlphaFoldDB" id="A0A5D3C9X4"/>
<evidence type="ECO:0000313" key="1">
    <source>
        <dbReference type="EMBL" id="TYK08787.1"/>
    </source>
</evidence>
<proteinExistence type="predicted"/>
<dbReference type="EMBL" id="SSTD01012265">
    <property type="protein sequence ID" value="TYK08787.1"/>
    <property type="molecule type" value="Genomic_DNA"/>
</dbReference>
<dbReference type="Proteomes" id="UP000321947">
    <property type="component" value="Unassembled WGS sequence"/>
</dbReference>